<dbReference type="KEGG" id="ngr:NAEGRDRAFT_48365"/>
<dbReference type="OrthoDB" id="1046782at2759"/>
<dbReference type="EMBL" id="GG738862">
    <property type="protein sequence ID" value="EFC45701.1"/>
    <property type="molecule type" value="Genomic_DNA"/>
</dbReference>
<keyword evidence="2" id="KW-1185">Reference proteome</keyword>
<gene>
    <name evidence="1" type="ORF">NAEGRDRAFT_48365</name>
</gene>
<evidence type="ECO:0000313" key="1">
    <source>
        <dbReference type="EMBL" id="EFC45701.1"/>
    </source>
</evidence>
<dbReference type="InParanoid" id="D2VC78"/>
<dbReference type="InterPro" id="IPR017946">
    <property type="entry name" value="PLC-like_Pdiesterase_TIM-brl"/>
</dbReference>
<dbReference type="SUPFAM" id="SSF51695">
    <property type="entry name" value="PLC-like phosphodiesterases"/>
    <property type="match status" value="1"/>
</dbReference>
<evidence type="ECO:0000313" key="2">
    <source>
        <dbReference type="Proteomes" id="UP000006671"/>
    </source>
</evidence>
<dbReference type="Proteomes" id="UP000006671">
    <property type="component" value="Unassembled WGS sequence"/>
</dbReference>
<proteinExistence type="predicted"/>
<dbReference type="PANTHER" id="PTHR13593:SF103">
    <property type="entry name" value="RE10370P"/>
    <property type="match status" value="1"/>
</dbReference>
<sequence length="396" mass="45434">MLRSKTFGSDIIQHQIPKTISKQFTMEKVMQLKRQLTTLGAEHHHHPSDSSLLCKRHYDLAFSTSSFVGTVKSNRWMQDLLSKIGNTQITKLKIPATHDSATYNVSSSQEYSSDLQSDPSMTLIPQMIQIFTSYGLNTQRIKQFVAPWFKNQECTIYQQLNQGIRHLDLRVCKMSGVSSSELKFVACHGLASVTIANVLRQVKQFLNDNKKEVVTLDFNHLYGFSTQNDHLEFLNMSRSILGSELMINPAHFSTNSTLNQILSSPQRVFFYYSHSTTVINYANAYNLFPSWRIDTRWANKQNMNLLKSEIIAELNSRTNFQYKFVSQILMTPDLNMMVNGLFESPKSVKELALMNYQAIPSWIASILPSSQLNIVNTDYYHLFGEHFISSIIRKNL</sequence>
<dbReference type="GeneID" id="8857226"/>
<dbReference type="InterPro" id="IPR051057">
    <property type="entry name" value="PI-PLC_domain"/>
</dbReference>
<dbReference type="RefSeq" id="XP_002678445.1">
    <property type="nucleotide sequence ID" value="XM_002678399.1"/>
</dbReference>
<dbReference type="GO" id="GO:0008081">
    <property type="term" value="F:phosphoric diester hydrolase activity"/>
    <property type="evidence" value="ECO:0007669"/>
    <property type="project" value="InterPro"/>
</dbReference>
<dbReference type="Gene3D" id="3.20.20.190">
    <property type="entry name" value="Phosphatidylinositol (PI) phosphodiesterase"/>
    <property type="match status" value="1"/>
</dbReference>
<dbReference type="PANTHER" id="PTHR13593">
    <property type="match status" value="1"/>
</dbReference>
<dbReference type="PROSITE" id="PS50007">
    <property type="entry name" value="PIPLC_X_DOMAIN"/>
    <property type="match status" value="1"/>
</dbReference>
<dbReference type="VEuPathDB" id="AmoebaDB:NAEGRDRAFT_48365"/>
<organism evidence="2">
    <name type="scientific">Naegleria gruberi</name>
    <name type="common">Amoeba</name>
    <dbReference type="NCBI Taxonomy" id="5762"/>
    <lineage>
        <taxon>Eukaryota</taxon>
        <taxon>Discoba</taxon>
        <taxon>Heterolobosea</taxon>
        <taxon>Tetramitia</taxon>
        <taxon>Eutetramitia</taxon>
        <taxon>Vahlkampfiidae</taxon>
        <taxon>Naegleria</taxon>
    </lineage>
</organism>
<dbReference type="GO" id="GO:0006629">
    <property type="term" value="P:lipid metabolic process"/>
    <property type="evidence" value="ECO:0007669"/>
    <property type="project" value="InterPro"/>
</dbReference>
<dbReference type="Pfam" id="PF26146">
    <property type="entry name" value="PI-PLC_X"/>
    <property type="match status" value="1"/>
</dbReference>
<dbReference type="OMA" id="PWPNTRN"/>
<reference evidence="1 2" key="1">
    <citation type="journal article" date="2010" name="Cell">
        <title>The genome of Naegleria gruberi illuminates early eukaryotic versatility.</title>
        <authorList>
            <person name="Fritz-Laylin L.K."/>
            <person name="Prochnik S.E."/>
            <person name="Ginger M.L."/>
            <person name="Dacks J.B."/>
            <person name="Carpenter M.L."/>
            <person name="Field M.C."/>
            <person name="Kuo A."/>
            <person name="Paredez A."/>
            <person name="Chapman J."/>
            <person name="Pham J."/>
            <person name="Shu S."/>
            <person name="Neupane R."/>
            <person name="Cipriano M."/>
            <person name="Mancuso J."/>
            <person name="Tu H."/>
            <person name="Salamov A."/>
            <person name="Lindquist E."/>
            <person name="Shapiro H."/>
            <person name="Lucas S."/>
            <person name="Grigoriev I.V."/>
            <person name="Cande W.Z."/>
            <person name="Fulton C."/>
            <person name="Rokhsar D.S."/>
            <person name="Dawson S.C."/>
        </authorList>
    </citation>
    <scope>NUCLEOTIDE SEQUENCE [LARGE SCALE GENOMIC DNA]</scope>
    <source>
        <strain evidence="1 2">NEG-M</strain>
    </source>
</reference>
<accession>D2VC78</accession>
<dbReference type="AlphaFoldDB" id="D2VC78"/>
<dbReference type="eggNOG" id="KOG4306">
    <property type="taxonomic scope" value="Eukaryota"/>
</dbReference>
<name>D2VC78_NAEGR</name>
<protein>
    <submittedName>
        <fullName evidence="1">Predicted protein</fullName>
    </submittedName>
</protein>